<keyword evidence="1" id="KW-1133">Transmembrane helix</keyword>
<organism evidence="2 3">
    <name type="scientific">Phaseolus coccineus</name>
    <name type="common">Scarlet runner bean</name>
    <name type="synonym">Phaseolus multiflorus</name>
    <dbReference type="NCBI Taxonomy" id="3886"/>
    <lineage>
        <taxon>Eukaryota</taxon>
        <taxon>Viridiplantae</taxon>
        <taxon>Streptophyta</taxon>
        <taxon>Embryophyta</taxon>
        <taxon>Tracheophyta</taxon>
        <taxon>Spermatophyta</taxon>
        <taxon>Magnoliopsida</taxon>
        <taxon>eudicotyledons</taxon>
        <taxon>Gunneridae</taxon>
        <taxon>Pentapetalae</taxon>
        <taxon>rosids</taxon>
        <taxon>fabids</taxon>
        <taxon>Fabales</taxon>
        <taxon>Fabaceae</taxon>
        <taxon>Papilionoideae</taxon>
        <taxon>50 kb inversion clade</taxon>
        <taxon>NPAAA clade</taxon>
        <taxon>indigoferoid/millettioid clade</taxon>
        <taxon>Phaseoleae</taxon>
        <taxon>Phaseolus</taxon>
    </lineage>
</organism>
<keyword evidence="1" id="KW-0472">Membrane</keyword>
<keyword evidence="1" id="KW-0812">Transmembrane</keyword>
<evidence type="ECO:0000256" key="1">
    <source>
        <dbReference type="SAM" id="Phobius"/>
    </source>
</evidence>
<gene>
    <name evidence="2" type="ORF">VNO80_22095</name>
</gene>
<feature type="transmembrane region" description="Helical" evidence="1">
    <location>
        <begin position="6"/>
        <end position="30"/>
    </location>
</feature>
<accession>A0AAN9M519</accession>
<evidence type="ECO:0000313" key="3">
    <source>
        <dbReference type="Proteomes" id="UP001374584"/>
    </source>
</evidence>
<dbReference type="EMBL" id="JAYMYR010000008">
    <property type="protein sequence ID" value="KAK7347561.1"/>
    <property type="molecule type" value="Genomic_DNA"/>
</dbReference>
<comment type="caution">
    <text evidence="2">The sequence shown here is derived from an EMBL/GenBank/DDBJ whole genome shotgun (WGS) entry which is preliminary data.</text>
</comment>
<reference evidence="2 3" key="1">
    <citation type="submission" date="2024-01" db="EMBL/GenBank/DDBJ databases">
        <title>The genomes of 5 underutilized Papilionoideae crops provide insights into root nodulation and disease resistanc.</title>
        <authorList>
            <person name="Jiang F."/>
        </authorList>
    </citation>
    <scope>NUCLEOTIDE SEQUENCE [LARGE SCALE GENOMIC DNA]</scope>
    <source>
        <strain evidence="2">JINMINGXINNONG_FW02</strain>
        <tissue evidence="2">Leaves</tissue>
    </source>
</reference>
<dbReference type="Proteomes" id="UP001374584">
    <property type="component" value="Unassembled WGS sequence"/>
</dbReference>
<protein>
    <submittedName>
        <fullName evidence="2">Uncharacterized protein</fullName>
    </submittedName>
</protein>
<sequence length="218" mass="23480">MESSKIYAYLFLSILFISSATPILGCGYCGKPPKKQNHGKKPKTPVVKPPVTLPPISVPPIVKPPVTVPPITVPPVTVPPIALPPTGFSLPSSTHQPLQPLRGREGTLHAHHPALLHRLHAPLTLSNWVPVWICLGGWFTLVSETQLPTSAVQCFKDSLSLKLQSAFAPLLSSSFSTSTFMSLLPFSSLWLVASPLLLVTPAPSKPVKGLRNIWSKST</sequence>
<dbReference type="AlphaFoldDB" id="A0AAN9M519"/>
<evidence type="ECO:0000313" key="2">
    <source>
        <dbReference type="EMBL" id="KAK7347561.1"/>
    </source>
</evidence>
<keyword evidence="3" id="KW-1185">Reference proteome</keyword>
<proteinExistence type="predicted"/>
<name>A0AAN9M519_PHACN</name>